<dbReference type="CDD" id="cd00130">
    <property type="entry name" value="PAS"/>
    <property type="match status" value="2"/>
</dbReference>
<dbReference type="Gene3D" id="3.20.20.450">
    <property type="entry name" value="EAL domain"/>
    <property type="match status" value="1"/>
</dbReference>
<dbReference type="InterPro" id="IPR013767">
    <property type="entry name" value="PAS_fold"/>
</dbReference>
<dbReference type="SMART" id="SM00091">
    <property type="entry name" value="PAS"/>
    <property type="match status" value="2"/>
</dbReference>
<feature type="domain" description="EAL" evidence="3">
    <location>
        <begin position="624"/>
        <end position="877"/>
    </location>
</feature>
<dbReference type="NCBIfam" id="TIGR00254">
    <property type="entry name" value="GGDEF"/>
    <property type="match status" value="2"/>
</dbReference>
<dbReference type="CDD" id="cd01949">
    <property type="entry name" value="GGDEF"/>
    <property type="match status" value="1"/>
</dbReference>
<dbReference type="InterPro" id="IPR052155">
    <property type="entry name" value="Biofilm_reg_signaling"/>
</dbReference>
<dbReference type="InterPro" id="IPR035965">
    <property type="entry name" value="PAS-like_dom_sf"/>
</dbReference>
<dbReference type="InterPro" id="IPR003018">
    <property type="entry name" value="GAF"/>
</dbReference>
<dbReference type="CDD" id="cd01948">
    <property type="entry name" value="EAL"/>
    <property type="match status" value="1"/>
</dbReference>
<dbReference type="InterPro" id="IPR035919">
    <property type="entry name" value="EAL_sf"/>
</dbReference>
<dbReference type="Proteomes" id="UP000318509">
    <property type="component" value="Unassembled WGS sequence"/>
</dbReference>
<dbReference type="Gene3D" id="3.30.450.40">
    <property type="match status" value="1"/>
</dbReference>
<dbReference type="InterPro" id="IPR029787">
    <property type="entry name" value="Nucleotide_cyclase"/>
</dbReference>
<feature type="domain" description="PAS" evidence="1">
    <location>
        <begin position="306"/>
        <end position="378"/>
    </location>
</feature>
<dbReference type="SMART" id="SM00267">
    <property type="entry name" value="GGDEF"/>
    <property type="match status" value="1"/>
</dbReference>
<dbReference type="Pfam" id="PF00989">
    <property type="entry name" value="PAS"/>
    <property type="match status" value="1"/>
</dbReference>
<dbReference type="SMART" id="SM00065">
    <property type="entry name" value="GAF"/>
    <property type="match status" value="1"/>
</dbReference>
<dbReference type="InterPro" id="IPR013656">
    <property type="entry name" value="PAS_4"/>
</dbReference>
<organism evidence="5 6">
    <name type="scientific">Candidatus Segetimicrobium genomatis</name>
    <dbReference type="NCBI Taxonomy" id="2569760"/>
    <lineage>
        <taxon>Bacteria</taxon>
        <taxon>Bacillati</taxon>
        <taxon>Candidatus Sysuimicrobiota</taxon>
        <taxon>Candidatus Sysuimicrobiia</taxon>
        <taxon>Candidatus Sysuimicrobiales</taxon>
        <taxon>Candidatus Segetimicrobiaceae</taxon>
        <taxon>Candidatus Segetimicrobium</taxon>
    </lineage>
</organism>
<dbReference type="InterPro" id="IPR001610">
    <property type="entry name" value="PAC"/>
</dbReference>
<feature type="domain" description="PAC" evidence="2">
    <location>
        <begin position="257"/>
        <end position="309"/>
    </location>
</feature>
<dbReference type="Pfam" id="PF00563">
    <property type="entry name" value="EAL"/>
    <property type="match status" value="1"/>
</dbReference>
<evidence type="ECO:0000259" key="4">
    <source>
        <dbReference type="PROSITE" id="PS50887"/>
    </source>
</evidence>
<dbReference type="Pfam" id="PF00990">
    <property type="entry name" value="GGDEF"/>
    <property type="match status" value="1"/>
</dbReference>
<reference evidence="5 6" key="1">
    <citation type="journal article" date="2019" name="Nat. Microbiol.">
        <title>Mediterranean grassland soil C-N compound turnover is dependent on rainfall and depth, and is mediated by genomically divergent microorganisms.</title>
        <authorList>
            <person name="Diamond S."/>
            <person name="Andeer P.F."/>
            <person name="Li Z."/>
            <person name="Crits-Christoph A."/>
            <person name="Burstein D."/>
            <person name="Anantharaman K."/>
            <person name="Lane K.R."/>
            <person name="Thomas B.C."/>
            <person name="Pan C."/>
            <person name="Northen T.R."/>
            <person name="Banfield J.F."/>
        </authorList>
    </citation>
    <scope>NUCLEOTIDE SEQUENCE [LARGE SCALE GENOMIC DNA]</scope>
    <source>
        <strain evidence="5">NP_3</strain>
    </source>
</reference>
<dbReference type="Gene3D" id="3.30.70.270">
    <property type="match status" value="2"/>
</dbReference>
<dbReference type="EMBL" id="VBAK01000168">
    <property type="protein sequence ID" value="TMI87049.1"/>
    <property type="molecule type" value="Genomic_DNA"/>
</dbReference>
<protein>
    <submittedName>
        <fullName evidence="5">EAL domain-containing protein</fullName>
    </submittedName>
</protein>
<evidence type="ECO:0000259" key="2">
    <source>
        <dbReference type="PROSITE" id="PS50113"/>
    </source>
</evidence>
<dbReference type="PROSITE" id="PS50112">
    <property type="entry name" value="PAS"/>
    <property type="match status" value="2"/>
</dbReference>
<dbReference type="PROSITE" id="PS50887">
    <property type="entry name" value="GGDEF"/>
    <property type="match status" value="1"/>
</dbReference>
<dbReference type="SMART" id="SM00052">
    <property type="entry name" value="EAL"/>
    <property type="match status" value="1"/>
</dbReference>
<dbReference type="PROSITE" id="PS50883">
    <property type="entry name" value="EAL"/>
    <property type="match status" value="1"/>
</dbReference>
<dbReference type="PANTHER" id="PTHR44757:SF4">
    <property type="entry name" value="DIGUANYLATE CYCLASE DGCE-RELATED"/>
    <property type="match status" value="1"/>
</dbReference>
<dbReference type="Gene3D" id="3.30.450.20">
    <property type="entry name" value="PAS domain"/>
    <property type="match status" value="2"/>
</dbReference>
<dbReference type="AlphaFoldDB" id="A0A537JU26"/>
<dbReference type="InterPro" id="IPR000014">
    <property type="entry name" value="PAS"/>
</dbReference>
<name>A0A537JU26_9BACT</name>
<dbReference type="InterPro" id="IPR000700">
    <property type="entry name" value="PAS-assoc_C"/>
</dbReference>
<dbReference type="SUPFAM" id="SSF55781">
    <property type="entry name" value="GAF domain-like"/>
    <property type="match status" value="1"/>
</dbReference>
<evidence type="ECO:0000259" key="1">
    <source>
        <dbReference type="PROSITE" id="PS50112"/>
    </source>
</evidence>
<dbReference type="PANTHER" id="PTHR44757">
    <property type="entry name" value="DIGUANYLATE CYCLASE DGCP"/>
    <property type="match status" value="1"/>
</dbReference>
<dbReference type="PROSITE" id="PS50113">
    <property type="entry name" value="PAC"/>
    <property type="match status" value="2"/>
</dbReference>
<comment type="caution">
    <text evidence="5">The sequence shown here is derived from an EMBL/GenBank/DDBJ whole genome shotgun (WGS) entry which is preliminary data.</text>
</comment>
<evidence type="ECO:0000259" key="3">
    <source>
        <dbReference type="PROSITE" id="PS50883"/>
    </source>
</evidence>
<sequence>MKPVKPGTAEAPPAEQTGMRDALAAIGQRAFSEADASAFMTEAAATVARILDVQYCSVLEFLKNTGTFRLCAGFSWAGDPHEGAIVDGGPKSQAGYTLTSTLPVIVEDYKKEARFTVPSVVHKTAVKSGLSVAIPGRDGPFGVLAVATTGARAFGEGDVTFLQGVAHAFAVVVERRRAMDSMQDTSQRLEMLVGASPLAIVEVDTEGNIRSWNATAERLFGWTQEEIVGQPDPLLFQSTEEEIHELLQRVLQGETLTKIATQVAQKEGLPVDVTVSAAPTFDQTGSISGMMVLIADMTEQRQTEAARAQLTELIEATTDFVTITDLPGRGFYINGAGRRMLGISPEEDISALTLESIFAGDAQSFIANEVMPAAVRDGGWNGEVTLFSRNGKQIPVSMVMIAHTGPDGHVEFYSVIARDISERKRFEQQLVQLANHDPLTGLYTRRRFQEEVDRHLAEARRYGVHGALVFVDLDQFKDVNDSLGHLVDLDQFKDVNDSLGHPAGDALLVRVSALLRERLRETDVIARMGGDEFAVLLAHTDKDQAVALTERLLESLRKTTIEAEGRPINVTASIGIALFPEHAANLDDLLARADLAMYQSKENGRNQFSLYAPDRDLQADSQSRLSWQRRIREALERDLFQLQAQPILDLRTNRIAQYELLVRMVGDKGEIIHPGAFLETAERFGLIQGIDRWVIRRAIRLLAGHRLAGRELKLAVNVSGKALADADLLPMIQDELSRAGVNPRNLSLEITESTAITNIHLAEKFVDTLRNLGCQVGLDDFGVGFASFYHLKSLAVDYLKIDGSFIRDLPRDTVDQHLVKAIVAIARGLGKETIAEFVSDAETVQLLREYGVDCAQGFHIGADAGPDIVSLGTEAAAPPKRG</sequence>
<feature type="domain" description="GGDEF" evidence="4">
    <location>
        <begin position="464"/>
        <end position="613"/>
    </location>
</feature>
<gene>
    <name evidence="5" type="ORF">E6H00_16835</name>
</gene>
<evidence type="ECO:0000313" key="5">
    <source>
        <dbReference type="EMBL" id="TMI87049.1"/>
    </source>
</evidence>
<dbReference type="InterPro" id="IPR001633">
    <property type="entry name" value="EAL_dom"/>
</dbReference>
<dbReference type="GO" id="GO:0006355">
    <property type="term" value="P:regulation of DNA-templated transcription"/>
    <property type="evidence" value="ECO:0007669"/>
    <property type="project" value="InterPro"/>
</dbReference>
<feature type="domain" description="PAS" evidence="1">
    <location>
        <begin position="185"/>
        <end position="254"/>
    </location>
</feature>
<dbReference type="InterPro" id="IPR000160">
    <property type="entry name" value="GGDEF_dom"/>
</dbReference>
<dbReference type="SUPFAM" id="SSF55073">
    <property type="entry name" value="Nucleotide cyclase"/>
    <property type="match status" value="2"/>
</dbReference>
<accession>A0A537JU26</accession>
<dbReference type="InterPro" id="IPR043128">
    <property type="entry name" value="Rev_trsase/Diguanyl_cyclase"/>
</dbReference>
<dbReference type="SMART" id="SM00086">
    <property type="entry name" value="PAC"/>
    <property type="match status" value="2"/>
</dbReference>
<dbReference type="SUPFAM" id="SSF141868">
    <property type="entry name" value="EAL domain-like"/>
    <property type="match status" value="1"/>
</dbReference>
<dbReference type="SUPFAM" id="SSF55785">
    <property type="entry name" value="PYP-like sensor domain (PAS domain)"/>
    <property type="match status" value="2"/>
</dbReference>
<dbReference type="Pfam" id="PF01590">
    <property type="entry name" value="GAF"/>
    <property type="match status" value="1"/>
</dbReference>
<dbReference type="NCBIfam" id="TIGR00229">
    <property type="entry name" value="sensory_box"/>
    <property type="match status" value="2"/>
</dbReference>
<proteinExistence type="predicted"/>
<dbReference type="InterPro" id="IPR029016">
    <property type="entry name" value="GAF-like_dom_sf"/>
</dbReference>
<evidence type="ECO:0000313" key="6">
    <source>
        <dbReference type="Proteomes" id="UP000318509"/>
    </source>
</evidence>
<feature type="domain" description="PAC" evidence="2">
    <location>
        <begin position="380"/>
        <end position="432"/>
    </location>
</feature>
<dbReference type="Pfam" id="PF08448">
    <property type="entry name" value="PAS_4"/>
    <property type="match status" value="1"/>
</dbReference>